<feature type="transmembrane region" description="Helical" evidence="7">
    <location>
        <begin position="142"/>
        <end position="162"/>
    </location>
</feature>
<evidence type="ECO:0000313" key="9">
    <source>
        <dbReference type="Proteomes" id="UP000182257"/>
    </source>
</evidence>
<dbReference type="Proteomes" id="UP000182257">
    <property type="component" value="Unassembled WGS sequence"/>
</dbReference>
<feature type="transmembrane region" description="Helical" evidence="7">
    <location>
        <begin position="77"/>
        <end position="101"/>
    </location>
</feature>
<feature type="transmembrane region" description="Helical" evidence="7">
    <location>
        <begin position="322"/>
        <end position="340"/>
    </location>
</feature>
<feature type="transmembrane region" description="Helical" evidence="7">
    <location>
        <begin position="168"/>
        <end position="189"/>
    </location>
</feature>
<feature type="transmembrane region" description="Helical" evidence="7">
    <location>
        <begin position="436"/>
        <end position="457"/>
    </location>
</feature>
<evidence type="ECO:0000313" key="8">
    <source>
        <dbReference type="EMBL" id="SEA75083.1"/>
    </source>
</evidence>
<dbReference type="InterPro" id="IPR050833">
    <property type="entry name" value="Poly_Biosynth_Transport"/>
</dbReference>
<name>A0A1H4DQN6_XYLRU</name>
<keyword evidence="5 7" id="KW-1133">Transmembrane helix</keyword>
<dbReference type="AlphaFoldDB" id="A0A1H4DQN6"/>
<feature type="transmembrane region" description="Helical" evidence="7">
    <location>
        <begin position="352"/>
        <end position="371"/>
    </location>
</feature>
<feature type="transmembrane region" description="Helical" evidence="7">
    <location>
        <begin position="9"/>
        <end position="31"/>
    </location>
</feature>
<evidence type="ECO:0000256" key="6">
    <source>
        <dbReference type="ARBA" id="ARBA00023136"/>
    </source>
</evidence>
<dbReference type="OrthoDB" id="9770347at2"/>
<organism evidence="8 9">
    <name type="scientific">Xylanibacter ruminicola</name>
    <name type="common">Prevotella ruminicola</name>
    <dbReference type="NCBI Taxonomy" id="839"/>
    <lineage>
        <taxon>Bacteria</taxon>
        <taxon>Pseudomonadati</taxon>
        <taxon>Bacteroidota</taxon>
        <taxon>Bacteroidia</taxon>
        <taxon>Bacteroidales</taxon>
        <taxon>Prevotellaceae</taxon>
        <taxon>Xylanibacter</taxon>
    </lineage>
</organism>
<dbReference type="EMBL" id="FNRF01000004">
    <property type="protein sequence ID" value="SEA75083.1"/>
    <property type="molecule type" value="Genomic_DNA"/>
</dbReference>
<evidence type="ECO:0000256" key="5">
    <source>
        <dbReference type="ARBA" id="ARBA00022989"/>
    </source>
</evidence>
<feature type="transmembrane region" description="Helical" evidence="7">
    <location>
        <begin position="377"/>
        <end position="400"/>
    </location>
</feature>
<accession>A0A1H4DQN6</accession>
<evidence type="ECO:0000256" key="1">
    <source>
        <dbReference type="ARBA" id="ARBA00004651"/>
    </source>
</evidence>
<feature type="transmembrane region" description="Helical" evidence="7">
    <location>
        <begin position="201"/>
        <end position="222"/>
    </location>
</feature>
<proteinExistence type="inferred from homology"/>
<keyword evidence="4 7" id="KW-0812">Transmembrane</keyword>
<dbReference type="CDD" id="cd13127">
    <property type="entry name" value="MATE_tuaB_like"/>
    <property type="match status" value="1"/>
</dbReference>
<reference evidence="8 9" key="1">
    <citation type="submission" date="2016-10" db="EMBL/GenBank/DDBJ databases">
        <authorList>
            <person name="de Groot N.N."/>
        </authorList>
    </citation>
    <scope>NUCLEOTIDE SEQUENCE [LARGE SCALE GENOMIC DNA]</scope>
    <source>
        <strain evidence="8 9">D31d</strain>
    </source>
</reference>
<comment type="subcellular location">
    <subcellularLocation>
        <location evidence="1">Cell membrane</location>
        <topology evidence="1">Multi-pass membrane protein</topology>
    </subcellularLocation>
</comment>
<feature type="transmembrane region" description="Helical" evidence="7">
    <location>
        <begin position="412"/>
        <end position="430"/>
    </location>
</feature>
<keyword evidence="3" id="KW-1003">Cell membrane</keyword>
<sequence>MKGEAHNSLLWSGVQQFVTFGIQFVLGIVLARLLNPYDYGLIAMQGIFFAISNAFIDFGLEGALIQKKECNKTDLNTAFLFSLTMALSMYVLLFFAAPIIADFYHAPILGKMLRFSALVFFFNSLGLAPKALLQRQLRFKELAMASTSITLLSGLVALYMAYHGYAYWSLIGQSLLSAALITGACILYARWLPSWQYSIESFRHLVSFGLPMLFTTLVNAVYNNIYSLVVGRFYTARQLGLYERANNYSSYVSYSLSGLSMRALYPLLSRVQDDMVQLKESTLRILHASAFIVVPINVFFMVKAEDLIQIVLTEKWLEMAPLMQVLCISSMAYVVTNLHFNLFKAVGRTQILFICELIKKILGVLVLLVTFRYGLLAMVWGLLVYAIVNILISSLFVYRFMDITLMDQMRQVHIVAINGLIALVVCWLVSCIISNLYLRFGLSFVVYFSVYASLGWIEKDKAIDFLKGYFKTN</sequence>
<comment type="similarity">
    <text evidence="2">Belongs to the polysaccharide synthase family.</text>
</comment>
<evidence type="ECO:0000256" key="4">
    <source>
        <dbReference type="ARBA" id="ARBA00022692"/>
    </source>
</evidence>
<evidence type="ECO:0000256" key="2">
    <source>
        <dbReference type="ARBA" id="ARBA00007430"/>
    </source>
</evidence>
<feature type="transmembrane region" description="Helical" evidence="7">
    <location>
        <begin position="285"/>
        <end position="302"/>
    </location>
</feature>
<evidence type="ECO:0000256" key="7">
    <source>
        <dbReference type="SAM" id="Phobius"/>
    </source>
</evidence>
<evidence type="ECO:0000256" key="3">
    <source>
        <dbReference type="ARBA" id="ARBA00022475"/>
    </source>
</evidence>
<dbReference type="PANTHER" id="PTHR30250">
    <property type="entry name" value="PST FAMILY PREDICTED COLANIC ACID TRANSPORTER"/>
    <property type="match status" value="1"/>
</dbReference>
<dbReference type="Pfam" id="PF13440">
    <property type="entry name" value="Polysacc_synt_3"/>
    <property type="match status" value="1"/>
</dbReference>
<dbReference type="GO" id="GO:0005886">
    <property type="term" value="C:plasma membrane"/>
    <property type="evidence" value="ECO:0007669"/>
    <property type="project" value="UniProtKB-SubCell"/>
</dbReference>
<gene>
    <name evidence="8" type="ORF">SAMN05216462_2479</name>
</gene>
<dbReference type="RefSeq" id="WP_074761782.1">
    <property type="nucleotide sequence ID" value="NZ_FNRF01000004.1"/>
</dbReference>
<dbReference type="PANTHER" id="PTHR30250:SF10">
    <property type="entry name" value="LIPOPOLYSACCHARIDE BIOSYNTHESIS PROTEIN WZXC"/>
    <property type="match status" value="1"/>
</dbReference>
<keyword evidence="6 7" id="KW-0472">Membrane</keyword>
<protein>
    <submittedName>
        <fullName evidence="8">Membrane protein involved in the export of O-antigen and teichoic acid</fullName>
    </submittedName>
</protein>